<dbReference type="EMBL" id="OU503041">
    <property type="protein sequence ID" value="CAI9763294.1"/>
    <property type="molecule type" value="Genomic_DNA"/>
</dbReference>
<evidence type="ECO:0000313" key="3">
    <source>
        <dbReference type="Proteomes" id="UP000834106"/>
    </source>
</evidence>
<protein>
    <submittedName>
        <fullName evidence="2">Uncharacterized protein</fullName>
    </submittedName>
</protein>
<evidence type="ECO:0000313" key="2">
    <source>
        <dbReference type="EMBL" id="CAI9763294.1"/>
    </source>
</evidence>
<accession>A0AAD1Z5R0</accession>
<reference evidence="2" key="1">
    <citation type="submission" date="2023-05" db="EMBL/GenBank/DDBJ databases">
        <authorList>
            <person name="Huff M."/>
        </authorList>
    </citation>
    <scope>NUCLEOTIDE SEQUENCE</scope>
</reference>
<organism evidence="2 3">
    <name type="scientific">Fraxinus pennsylvanica</name>
    <dbReference type="NCBI Taxonomy" id="56036"/>
    <lineage>
        <taxon>Eukaryota</taxon>
        <taxon>Viridiplantae</taxon>
        <taxon>Streptophyta</taxon>
        <taxon>Embryophyta</taxon>
        <taxon>Tracheophyta</taxon>
        <taxon>Spermatophyta</taxon>
        <taxon>Magnoliopsida</taxon>
        <taxon>eudicotyledons</taxon>
        <taxon>Gunneridae</taxon>
        <taxon>Pentapetalae</taxon>
        <taxon>asterids</taxon>
        <taxon>lamiids</taxon>
        <taxon>Lamiales</taxon>
        <taxon>Oleaceae</taxon>
        <taxon>Oleeae</taxon>
        <taxon>Fraxinus</taxon>
    </lineage>
</organism>
<gene>
    <name evidence="2" type="ORF">FPE_LOCUS10724</name>
</gene>
<keyword evidence="3" id="KW-1185">Reference proteome</keyword>
<dbReference type="Proteomes" id="UP000834106">
    <property type="component" value="Chromosome 6"/>
</dbReference>
<dbReference type="AlphaFoldDB" id="A0AAD1Z5R0"/>
<name>A0AAD1Z5R0_9LAMI</name>
<feature type="region of interest" description="Disordered" evidence="1">
    <location>
        <begin position="1"/>
        <end position="25"/>
    </location>
</feature>
<sequence length="265" mass="30477">MDRRIQQLPKEIPSDPNVKEMSRGSKPSVLIKGHEQSVETKKWFIDWVNLIKLVMKQPGTQLVEVILVLLIERSPIKTMGIFSVTSVHKEELLFLQMAMFNQFKFVTAAWIDHTFLRCLRDSIVAVKEDFEKERVFFGRANIKFFNKVKQKIVMAIWKISNIEADAFVGGWIMYLLWLSRVTNVTLNRVYQMKQKEKKGSTSQATHSTGVLAASTVLDIVKPPLYMRCISFRHSVKELSGIGRVNSISLPIFRLQVGSQTCSWLN</sequence>
<evidence type="ECO:0000256" key="1">
    <source>
        <dbReference type="SAM" id="MobiDB-lite"/>
    </source>
</evidence>
<proteinExistence type="predicted"/>